<feature type="compositionally biased region" description="Acidic residues" evidence="2">
    <location>
        <begin position="177"/>
        <end position="191"/>
    </location>
</feature>
<feature type="region of interest" description="Disordered" evidence="2">
    <location>
        <begin position="162"/>
        <end position="323"/>
    </location>
</feature>
<dbReference type="InterPro" id="IPR045250">
    <property type="entry name" value="p23-like"/>
</dbReference>
<feature type="compositionally biased region" description="Basic and acidic residues" evidence="2">
    <location>
        <begin position="222"/>
        <end position="241"/>
    </location>
</feature>
<proteinExistence type="inferred from homology"/>
<dbReference type="AlphaFoldDB" id="A0A5N5DLP7"/>
<feature type="domain" description="CS" evidence="3">
    <location>
        <begin position="1"/>
        <end position="98"/>
    </location>
</feature>
<dbReference type="InterPro" id="IPR008978">
    <property type="entry name" value="HSP20-like_chaperone"/>
</dbReference>
<dbReference type="EMBL" id="VCHE01000015">
    <property type="protein sequence ID" value="KAB2577822.1"/>
    <property type="molecule type" value="Genomic_DNA"/>
</dbReference>
<dbReference type="GO" id="GO:0051879">
    <property type="term" value="F:Hsp90 protein binding"/>
    <property type="evidence" value="ECO:0007669"/>
    <property type="project" value="InterPro"/>
</dbReference>
<name>A0A5N5DLP7_9PEZI</name>
<evidence type="ECO:0000256" key="2">
    <source>
        <dbReference type="SAM" id="MobiDB-lite"/>
    </source>
</evidence>
<feature type="compositionally biased region" description="Basic and acidic residues" evidence="2">
    <location>
        <begin position="312"/>
        <end position="323"/>
    </location>
</feature>
<dbReference type="InterPro" id="IPR007052">
    <property type="entry name" value="CS_dom"/>
</dbReference>
<organism evidence="4 5">
    <name type="scientific">Lasiodiplodia theobromae</name>
    <dbReference type="NCBI Taxonomy" id="45133"/>
    <lineage>
        <taxon>Eukaryota</taxon>
        <taxon>Fungi</taxon>
        <taxon>Dikarya</taxon>
        <taxon>Ascomycota</taxon>
        <taxon>Pezizomycotina</taxon>
        <taxon>Dothideomycetes</taxon>
        <taxon>Dothideomycetes incertae sedis</taxon>
        <taxon>Botryosphaeriales</taxon>
        <taxon>Botryosphaeriaceae</taxon>
        <taxon>Lasiodiplodia</taxon>
    </lineage>
</organism>
<comment type="similarity">
    <text evidence="1">Belongs to the p23/wos2 family.</text>
</comment>
<evidence type="ECO:0000313" key="5">
    <source>
        <dbReference type="Proteomes" id="UP000325902"/>
    </source>
</evidence>
<dbReference type="GO" id="GO:0005634">
    <property type="term" value="C:nucleus"/>
    <property type="evidence" value="ECO:0007669"/>
    <property type="project" value="TreeGrafter"/>
</dbReference>
<dbReference type="GO" id="GO:0005829">
    <property type="term" value="C:cytosol"/>
    <property type="evidence" value="ECO:0007669"/>
    <property type="project" value="TreeGrafter"/>
</dbReference>
<feature type="compositionally biased region" description="Low complexity" evidence="2">
    <location>
        <begin position="259"/>
        <end position="270"/>
    </location>
</feature>
<evidence type="ECO:0000256" key="1">
    <source>
        <dbReference type="ARBA" id="ARBA00025733"/>
    </source>
</evidence>
<protein>
    <recommendedName>
        <fullName evidence="3">CS domain-containing protein</fullName>
    </recommendedName>
</protein>
<reference evidence="4 5" key="1">
    <citation type="journal article" date="2019" name="Sci. Rep.">
        <title>A multi-omics analysis of the grapevine pathogen Lasiodiplodia theobromae reveals that temperature affects the expression of virulence- and pathogenicity-related genes.</title>
        <authorList>
            <person name="Felix C."/>
            <person name="Meneses R."/>
            <person name="Goncalves M.F.M."/>
            <person name="Tilleman L."/>
            <person name="Duarte A.S."/>
            <person name="Jorrin-Novo J.V."/>
            <person name="Van de Peer Y."/>
            <person name="Deforce D."/>
            <person name="Van Nieuwerburgh F."/>
            <person name="Esteves A.C."/>
            <person name="Alves A."/>
        </authorList>
    </citation>
    <scope>NUCLEOTIDE SEQUENCE [LARGE SCALE GENOMIC DNA]</scope>
    <source>
        <strain evidence="4 5">LA-SOL3</strain>
    </source>
</reference>
<dbReference type="PROSITE" id="PS51203">
    <property type="entry name" value="CS"/>
    <property type="match status" value="1"/>
</dbReference>
<feature type="compositionally biased region" description="Acidic residues" evidence="2">
    <location>
        <begin position="281"/>
        <end position="290"/>
    </location>
</feature>
<dbReference type="OrthoDB" id="1564555at2759"/>
<keyword evidence="5" id="KW-1185">Reference proteome</keyword>
<dbReference type="PANTHER" id="PTHR22932:SF1">
    <property type="entry name" value="CO-CHAPERONE PROTEIN DAF-41"/>
    <property type="match status" value="1"/>
</dbReference>
<dbReference type="PANTHER" id="PTHR22932">
    <property type="entry name" value="TELOMERASE-BINDING PROTEIN P23 HSP90 CO-CHAPERONE"/>
    <property type="match status" value="1"/>
</dbReference>
<dbReference type="GO" id="GO:0006457">
    <property type="term" value="P:protein folding"/>
    <property type="evidence" value="ECO:0007669"/>
    <property type="project" value="TreeGrafter"/>
</dbReference>
<dbReference type="Proteomes" id="UP000325902">
    <property type="component" value="Unassembled WGS sequence"/>
</dbReference>
<evidence type="ECO:0000313" key="4">
    <source>
        <dbReference type="EMBL" id="KAB2577822.1"/>
    </source>
</evidence>
<sequence>MTAPDVLWAQRSCYSPDNNYVILTIAIHDVPANRLNLDLQERKVALDARSDLKNTDYHLELNLHDDIYPDETEVKHTDRQLELKLFKAEPDYWWPALLSDAEVPAYIKQDFERWVNKDAQDGEPDPLEEQIANMERQELQALADAALSSLSVSEHFVTHTERQLGAEKLTEVSSLQGDEEDSDEEDEDASDNDIGKFSDDSDSDDEDPPSPPGSGGANGRDSGGDHAHHDDSAPQDKDLDHGSGPAANDNTGKEGCRGGENNNAEGANQELPEQSSVEKWSDDDSSDVEDITVVNEQTSDRIEMQDDEDHETESGGEFRKHLAQHDRTETLDWARNLGGVRPLITRAGRKLPFNLRPLSFEAWKRLVDRTIELCNVKNSRLMQLPQDIRLDIFELAVTTGERIYFCPELRPRYEGLYANMIEEGAYKKNKTSDLRMRAAVNTAKSESCSRYYIGNDMGRCKAPALLYVSRQVSEETCIALYRRNTFAFRDIHGFVALECFLHSIGHFNMHQLRRLDVHVPIWFHGRTLDKLRSTWVFKAAKSFGLEAARPHKDRIRGSFEACINKLAKVGKLKELNLIISSENVKHWHMEYHEATAGMPSNKKIVYAKRLSQEEYMFKHVLAKVPKLVTTVVAEESIKDPRYREETWEGERAQYQRYFAAIERKCKHYGFLFERRTPQDAFRKSHRLGALRQLCNSEGLSLDNVTDEDLMNFYINYQEPQV</sequence>
<evidence type="ECO:0000259" key="3">
    <source>
        <dbReference type="PROSITE" id="PS51203"/>
    </source>
</evidence>
<accession>A0A5N5DLP7</accession>
<dbReference type="SUPFAM" id="SSF49764">
    <property type="entry name" value="HSP20-like chaperones"/>
    <property type="match status" value="1"/>
</dbReference>
<gene>
    <name evidence="4" type="ORF">DBV05_g3638</name>
</gene>
<dbReference type="GO" id="GO:0051087">
    <property type="term" value="F:protein-folding chaperone binding"/>
    <property type="evidence" value="ECO:0007669"/>
    <property type="project" value="TreeGrafter"/>
</dbReference>
<dbReference type="CDD" id="cd06465">
    <property type="entry name" value="p23_hB-ind1_like"/>
    <property type="match status" value="1"/>
</dbReference>
<comment type="caution">
    <text evidence="4">The sequence shown here is derived from an EMBL/GenBank/DDBJ whole genome shotgun (WGS) entry which is preliminary data.</text>
</comment>
<dbReference type="Gene3D" id="2.60.40.790">
    <property type="match status" value="1"/>
</dbReference>
<dbReference type="GO" id="GO:0051131">
    <property type="term" value="P:chaperone-mediated protein complex assembly"/>
    <property type="evidence" value="ECO:0007669"/>
    <property type="project" value="TreeGrafter"/>
</dbReference>